<dbReference type="PANTHER" id="PTHR43005:SF1">
    <property type="entry name" value="SPERMIDINE_PUTRESCINE TRANSPORT SYSTEM PERMEASE PROTEIN"/>
    <property type="match status" value="1"/>
</dbReference>
<dbReference type="AlphaFoldDB" id="A0A7W6CK21"/>
<evidence type="ECO:0000256" key="1">
    <source>
        <dbReference type="ARBA" id="ARBA00004651"/>
    </source>
</evidence>
<keyword evidence="3" id="KW-1003">Cell membrane</keyword>
<keyword evidence="5 7" id="KW-1133">Transmembrane helix</keyword>
<evidence type="ECO:0000256" key="2">
    <source>
        <dbReference type="ARBA" id="ARBA00022448"/>
    </source>
</evidence>
<dbReference type="InterPro" id="IPR000515">
    <property type="entry name" value="MetI-like"/>
</dbReference>
<feature type="transmembrane region" description="Helical" evidence="7">
    <location>
        <begin position="121"/>
        <end position="141"/>
    </location>
</feature>
<dbReference type="Proteomes" id="UP000582090">
    <property type="component" value="Unassembled WGS sequence"/>
</dbReference>
<evidence type="ECO:0000256" key="6">
    <source>
        <dbReference type="ARBA" id="ARBA00023136"/>
    </source>
</evidence>
<dbReference type="InterPro" id="IPR035906">
    <property type="entry name" value="MetI-like_sf"/>
</dbReference>
<dbReference type="RefSeq" id="WP_183898180.1">
    <property type="nucleotide sequence ID" value="NZ_JACIDW010000001.1"/>
</dbReference>
<dbReference type="Gene3D" id="1.10.3720.10">
    <property type="entry name" value="MetI-like"/>
    <property type="match status" value="1"/>
</dbReference>
<organism evidence="9 10">
    <name type="scientific">Rhizobium metallidurans</name>
    <dbReference type="NCBI Taxonomy" id="1265931"/>
    <lineage>
        <taxon>Bacteria</taxon>
        <taxon>Pseudomonadati</taxon>
        <taxon>Pseudomonadota</taxon>
        <taxon>Alphaproteobacteria</taxon>
        <taxon>Hyphomicrobiales</taxon>
        <taxon>Rhizobiaceae</taxon>
        <taxon>Rhizobium/Agrobacterium group</taxon>
        <taxon>Rhizobium</taxon>
    </lineage>
</organism>
<accession>A0A7W6CK21</accession>
<keyword evidence="4 7" id="KW-0812">Transmembrane</keyword>
<comment type="caution">
    <text evidence="9">The sequence shown here is derived from an EMBL/GenBank/DDBJ whole genome shotgun (WGS) entry which is preliminary data.</text>
</comment>
<dbReference type="PROSITE" id="PS50928">
    <property type="entry name" value="ABC_TM1"/>
    <property type="match status" value="1"/>
</dbReference>
<keyword evidence="9" id="KW-0762">Sugar transport</keyword>
<comment type="subcellular location">
    <subcellularLocation>
        <location evidence="1 7">Cell membrane</location>
        <topology evidence="1 7">Multi-pass membrane protein</topology>
    </subcellularLocation>
</comment>
<feature type="transmembrane region" description="Helical" evidence="7">
    <location>
        <begin position="173"/>
        <end position="198"/>
    </location>
</feature>
<gene>
    <name evidence="9" type="ORF">GGQ67_000046</name>
</gene>
<dbReference type="GO" id="GO:0055085">
    <property type="term" value="P:transmembrane transport"/>
    <property type="evidence" value="ECO:0007669"/>
    <property type="project" value="InterPro"/>
</dbReference>
<dbReference type="PANTHER" id="PTHR43005">
    <property type="entry name" value="BLR7065 PROTEIN"/>
    <property type="match status" value="1"/>
</dbReference>
<comment type="similarity">
    <text evidence="7">Belongs to the binding-protein-dependent transport system permease family.</text>
</comment>
<name>A0A7W6CK21_9HYPH</name>
<dbReference type="EMBL" id="JACIDW010000001">
    <property type="protein sequence ID" value="MBB3962428.1"/>
    <property type="molecule type" value="Genomic_DNA"/>
</dbReference>
<evidence type="ECO:0000256" key="3">
    <source>
        <dbReference type="ARBA" id="ARBA00022475"/>
    </source>
</evidence>
<reference evidence="9 10" key="1">
    <citation type="submission" date="2020-08" db="EMBL/GenBank/DDBJ databases">
        <title>Genomic Encyclopedia of Type Strains, Phase IV (KMG-IV): sequencing the most valuable type-strain genomes for metagenomic binning, comparative biology and taxonomic classification.</title>
        <authorList>
            <person name="Goeker M."/>
        </authorList>
    </citation>
    <scope>NUCLEOTIDE SEQUENCE [LARGE SCALE GENOMIC DNA]</scope>
    <source>
        <strain evidence="9 10">DSM 26575</strain>
    </source>
</reference>
<dbReference type="SUPFAM" id="SSF161098">
    <property type="entry name" value="MetI-like"/>
    <property type="match status" value="1"/>
</dbReference>
<feature type="domain" description="ABC transmembrane type-1" evidence="8">
    <location>
        <begin position="83"/>
        <end position="300"/>
    </location>
</feature>
<feature type="transmembrane region" description="Helical" evidence="7">
    <location>
        <begin position="29"/>
        <end position="46"/>
    </location>
</feature>
<keyword evidence="2 7" id="KW-0813">Transport</keyword>
<evidence type="ECO:0000256" key="5">
    <source>
        <dbReference type="ARBA" id="ARBA00022989"/>
    </source>
</evidence>
<evidence type="ECO:0000256" key="7">
    <source>
        <dbReference type="RuleBase" id="RU363032"/>
    </source>
</evidence>
<dbReference type="Pfam" id="PF00528">
    <property type="entry name" value="BPD_transp_1"/>
    <property type="match status" value="1"/>
</dbReference>
<sequence>MTNLSIAAETAPTGSRLAARKFYPSPAPWLMPLILVLGIFYLYPLIDVFRLAFTNISIVGNDEEYTLRTIANTLSKPELLQILWVTLVFTASSVVAQQVLGLFIAQVVVRSEKRGLFGSTIVRTTALVAWVVPGIAGGIIWKMLFNEAPFGGLNSLLRMLGASPVQWLSDPNMVMWSVVISNVWRGTAFSMVVMYAAIKAIDPELYEAAEMDGANPWQRMIYITLPQLRAAILVNMILITIQTLNTFDAIISLTGGGPGRATEVLSLYTFNVVFRNYDLAAGAVLSILMLVISLGLALVYARFLPKGEPQ</sequence>
<evidence type="ECO:0000256" key="4">
    <source>
        <dbReference type="ARBA" id="ARBA00022692"/>
    </source>
</evidence>
<keyword evidence="10" id="KW-1185">Reference proteome</keyword>
<evidence type="ECO:0000259" key="8">
    <source>
        <dbReference type="PROSITE" id="PS50928"/>
    </source>
</evidence>
<feature type="transmembrane region" description="Helical" evidence="7">
    <location>
        <begin position="219"/>
        <end position="241"/>
    </location>
</feature>
<feature type="transmembrane region" description="Helical" evidence="7">
    <location>
        <begin position="279"/>
        <end position="301"/>
    </location>
</feature>
<evidence type="ECO:0000313" key="9">
    <source>
        <dbReference type="EMBL" id="MBB3962428.1"/>
    </source>
</evidence>
<proteinExistence type="inferred from homology"/>
<protein>
    <submittedName>
        <fullName evidence="9">Multiple sugar transport system permease protein</fullName>
    </submittedName>
</protein>
<feature type="transmembrane region" description="Helical" evidence="7">
    <location>
        <begin position="82"/>
        <end position="109"/>
    </location>
</feature>
<dbReference type="GO" id="GO:0005886">
    <property type="term" value="C:plasma membrane"/>
    <property type="evidence" value="ECO:0007669"/>
    <property type="project" value="UniProtKB-SubCell"/>
</dbReference>
<dbReference type="CDD" id="cd06261">
    <property type="entry name" value="TM_PBP2"/>
    <property type="match status" value="1"/>
</dbReference>
<evidence type="ECO:0000313" key="10">
    <source>
        <dbReference type="Proteomes" id="UP000582090"/>
    </source>
</evidence>
<keyword evidence="6 7" id="KW-0472">Membrane</keyword>